<dbReference type="RefSeq" id="WP_088755187.1">
    <property type="nucleotide sequence ID" value="NZ_NJGV01000008.1"/>
</dbReference>
<organism evidence="1 2">
    <name type="scientific">Herbaspirillum aquaticum</name>
    <dbReference type="NCBI Taxonomy" id="568783"/>
    <lineage>
        <taxon>Bacteria</taxon>
        <taxon>Pseudomonadati</taxon>
        <taxon>Pseudomonadota</taxon>
        <taxon>Betaproteobacteria</taxon>
        <taxon>Burkholderiales</taxon>
        <taxon>Oxalobacteraceae</taxon>
        <taxon>Herbaspirillum</taxon>
    </lineage>
</organism>
<reference evidence="1 2" key="1">
    <citation type="journal article" date="2010" name="Int. J. Syst. Evol. Microbiol.">
        <title>Reclassification of Herbaspirillum putei as a later heterotypic synonym of Herbaspirillum huttiense, with the description of H. huttiense subsp. huttiense subsp. nov. and H. huttiense subsp. putei subsp. nov., comb. nov., and description of Herbaspirillum aquaticum sp. nov.</title>
        <authorList>
            <person name="Dobritsa A.P."/>
            <person name="Reddy M.C."/>
            <person name="Samadpour M."/>
        </authorList>
    </citation>
    <scope>NUCLEOTIDE SEQUENCE [LARGE SCALE GENOMIC DNA]</scope>
    <source>
        <strain evidence="1 2">IEH 4430</strain>
    </source>
</reference>
<dbReference type="Proteomes" id="UP000214747">
    <property type="component" value="Unassembled WGS sequence"/>
</dbReference>
<accession>A0A225SUC8</accession>
<comment type="caution">
    <text evidence="1">The sequence shown here is derived from an EMBL/GenBank/DDBJ whole genome shotgun (WGS) entry which is preliminary data.</text>
</comment>
<sequence>MTKANIYQIHYDEQTRRLVDPGFLPLDNNDNARPDWREYWPMRNFLLNNVINGDELYGFFSPVFRHKTNLSAGQVYAFIDAHPGHDVYSLSPLRQDSLCYLNVFEHGNRYHPGLIDITNEFLAALDIQVDFTRLVMDLRSTIFCNYFVAKPTFWAQWFALTEQLFALAEDRNSSLGRKIDAFTDYRQKSPLNMKVFIVERLASLVLALDTSIKTVAYDIELMPWSNPAYIPCWNDMMTCNALKLAFIETRHQRYFVNFFALRNRILQQCEPLRDDERTKQHFF</sequence>
<gene>
    <name evidence="1" type="ORF">CEJ45_11190</name>
</gene>
<evidence type="ECO:0000313" key="1">
    <source>
        <dbReference type="EMBL" id="OWY34846.1"/>
    </source>
</evidence>
<name>A0A225SUC8_9BURK</name>
<protein>
    <submittedName>
        <fullName evidence="1">Uncharacterized protein</fullName>
    </submittedName>
</protein>
<keyword evidence="2" id="KW-1185">Reference proteome</keyword>
<evidence type="ECO:0000313" key="2">
    <source>
        <dbReference type="Proteomes" id="UP000214747"/>
    </source>
</evidence>
<dbReference type="AlphaFoldDB" id="A0A225SUC8"/>
<proteinExistence type="predicted"/>
<dbReference type="EMBL" id="NJGV01000008">
    <property type="protein sequence ID" value="OWY34846.1"/>
    <property type="molecule type" value="Genomic_DNA"/>
</dbReference>